<dbReference type="Pfam" id="PF00534">
    <property type="entry name" value="Glycos_transf_1"/>
    <property type="match status" value="1"/>
</dbReference>
<gene>
    <name evidence="4" type="ORF">P43SY_007910</name>
</gene>
<protein>
    <recommendedName>
        <fullName evidence="3">Glycosyl transferase family 1 domain-containing protein</fullName>
    </recommendedName>
</protein>
<evidence type="ECO:0000259" key="3">
    <source>
        <dbReference type="Pfam" id="PF00534"/>
    </source>
</evidence>
<comment type="caution">
    <text evidence="4">The sequence shown here is derived from an EMBL/GenBank/DDBJ whole genome shotgun (WGS) entry which is preliminary data.</text>
</comment>
<feature type="region of interest" description="Disordered" evidence="2">
    <location>
        <begin position="586"/>
        <end position="605"/>
    </location>
</feature>
<keyword evidence="5" id="KW-1185">Reference proteome</keyword>
<dbReference type="AlphaFoldDB" id="A0AAD5LK13"/>
<dbReference type="PANTHER" id="PTHR45947:SF3">
    <property type="entry name" value="SULFOQUINOVOSYL TRANSFERASE SQD2"/>
    <property type="match status" value="1"/>
</dbReference>
<accession>A0AAD5LK13</accession>
<dbReference type="InterPro" id="IPR050194">
    <property type="entry name" value="Glycosyltransferase_grp1"/>
</dbReference>
<reference evidence="4" key="1">
    <citation type="submission" date="2021-12" db="EMBL/GenBank/DDBJ databases">
        <title>Prjna785345.</title>
        <authorList>
            <person name="Rujirawat T."/>
            <person name="Krajaejun T."/>
        </authorList>
    </citation>
    <scope>NUCLEOTIDE SEQUENCE</scope>
    <source>
        <strain evidence="4">Pi057C3</strain>
    </source>
</reference>
<dbReference type="InterPro" id="IPR001296">
    <property type="entry name" value="Glyco_trans_1"/>
</dbReference>
<proteinExistence type="predicted"/>
<dbReference type="CDD" id="cd03801">
    <property type="entry name" value="GT4_PimA-like"/>
    <property type="match status" value="1"/>
</dbReference>
<dbReference type="GO" id="GO:0016757">
    <property type="term" value="F:glycosyltransferase activity"/>
    <property type="evidence" value="ECO:0007669"/>
    <property type="project" value="UniProtKB-KW"/>
</dbReference>
<keyword evidence="1" id="KW-0328">Glycosyltransferase</keyword>
<organism evidence="4 5">
    <name type="scientific">Pythium insidiosum</name>
    <name type="common">Pythiosis disease agent</name>
    <dbReference type="NCBI Taxonomy" id="114742"/>
    <lineage>
        <taxon>Eukaryota</taxon>
        <taxon>Sar</taxon>
        <taxon>Stramenopiles</taxon>
        <taxon>Oomycota</taxon>
        <taxon>Peronosporomycetes</taxon>
        <taxon>Pythiales</taxon>
        <taxon>Pythiaceae</taxon>
        <taxon>Pythium</taxon>
    </lineage>
</organism>
<evidence type="ECO:0000256" key="2">
    <source>
        <dbReference type="SAM" id="MobiDB-lite"/>
    </source>
</evidence>
<feature type="compositionally biased region" description="Basic and acidic residues" evidence="2">
    <location>
        <begin position="594"/>
        <end position="605"/>
    </location>
</feature>
<keyword evidence="1" id="KW-0808">Transferase</keyword>
<feature type="domain" description="Glycosyl transferase family 1" evidence="3">
    <location>
        <begin position="404"/>
        <end position="559"/>
    </location>
</feature>
<evidence type="ECO:0000256" key="1">
    <source>
        <dbReference type="ARBA" id="ARBA00022676"/>
    </source>
</evidence>
<dbReference type="Gene3D" id="3.40.50.2000">
    <property type="entry name" value="Glycogen Phosphorylase B"/>
    <property type="match status" value="2"/>
</dbReference>
<dbReference type="EMBL" id="JAKCXM010000131">
    <property type="protein sequence ID" value="KAJ0401341.1"/>
    <property type="molecule type" value="Genomic_DNA"/>
</dbReference>
<sequence>MLVRLLAISSWLWLWLWLWQWLWLASALASRLPSISVLRPLNHSSFAVDDAALTLRGFVLELRVDGFSDGAIELRGEKLGTTHHAATENRIVVDGIEPGSHFWTLRLVHWNGSRVATASAPVVLHLEFVVPQQRSETTTNETTWWRYDLTDDDRAPRRLFNWPQPLPLRQPQHWSPPRARQRPRLPLCFVSSMKGLFDGQKKMWLQVLTALSTRRSPSDEWDWDLHVKAFEDVPADAPLAQTLHALNVSLSGLQLRIRRDDLEMAGISPTDVLPALLSSLVHLDAASVDRLAALPAFARHVWTSLVSELRSTCRRGVLVFANSRSLADELLVKAARLAGVSAVVMELSNLAPASHLALDVLLAPSHFALHHPTVQVAAKERHVLATGVDTTVFRPLERSASTAPFTVGYIGRLATEKSPALVLDAFRRLQRHCVDCRLRVVGDGPLRGHLEALVRDWRVAHVEFLGGIYVESELAAVTRALHVVVSPAFVETLGIAALEAMSSGVPVVGFSSGGVGDFLEHGVNGLSVAAPTAQALADALLVLYRDEALRQRLGRQARATVLRRFQAAVGIKQYLTLYQRLGRRSYRAPSQPEQRPDRVDSVVSQ</sequence>
<evidence type="ECO:0000313" key="5">
    <source>
        <dbReference type="Proteomes" id="UP001209570"/>
    </source>
</evidence>
<name>A0AAD5LK13_PYTIN</name>
<dbReference type="SUPFAM" id="SSF53756">
    <property type="entry name" value="UDP-Glycosyltransferase/glycogen phosphorylase"/>
    <property type="match status" value="1"/>
</dbReference>
<dbReference type="PANTHER" id="PTHR45947">
    <property type="entry name" value="SULFOQUINOVOSYL TRANSFERASE SQD2"/>
    <property type="match status" value="1"/>
</dbReference>
<dbReference type="Proteomes" id="UP001209570">
    <property type="component" value="Unassembled WGS sequence"/>
</dbReference>
<evidence type="ECO:0000313" key="4">
    <source>
        <dbReference type="EMBL" id="KAJ0401341.1"/>
    </source>
</evidence>